<dbReference type="Proteomes" id="UP001283361">
    <property type="component" value="Unassembled WGS sequence"/>
</dbReference>
<proteinExistence type="predicted"/>
<organism evidence="1 2">
    <name type="scientific">Elysia crispata</name>
    <name type="common">lettuce slug</name>
    <dbReference type="NCBI Taxonomy" id="231223"/>
    <lineage>
        <taxon>Eukaryota</taxon>
        <taxon>Metazoa</taxon>
        <taxon>Spiralia</taxon>
        <taxon>Lophotrochozoa</taxon>
        <taxon>Mollusca</taxon>
        <taxon>Gastropoda</taxon>
        <taxon>Heterobranchia</taxon>
        <taxon>Euthyneura</taxon>
        <taxon>Panpulmonata</taxon>
        <taxon>Sacoglossa</taxon>
        <taxon>Placobranchoidea</taxon>
        <taxon>Plakobranchidae</taxon>
        <taxon>Elysia</taxon>
    </lineage>
</organism>
<name>A0AAE1DIB7_9GAST</name>
<reference evidence="1" key="1">
    <citation type="journal article" date="2023" name="G3 (Bethesda)">
        <title>A reference genome for the long-term kleptoplast-retaining sea slug Elysia crispata morphotype clarki.</title>
        <authorList>
            <person name="Eastman K.E."/>
            <person name="Pendleton A.L."/>
            <person name="Shaikh M.A."/>
            <person name="Suttiyut T."/>
            <person name="Ogas R."/>
            <person name="Tomko P."/>
            <person name="Gavelis G."/>
            <person name="Widhalm J.R."/>
            <person name="Wisecaver J.H."/>
        </authorList>
    </citation>
    <scope>NUCLEOTIDE SEQUENCE</scope>
    <source>
        <strain evidence="1">ECLA1</strain>
    </source>
</reference>
<evidence type="ECO:0000313" key="2">
    <source>
        <dbReference type="Proteomes" id="UP001283361"/>
    </source>
</evidence>
<dbReference type="AlphaFoldDB" id="A0AAE1DIB7"/>
<gene>
    <name evidence="1" type="ORF">RRG08_055472</name>
</gene>
<comment type="caution">
    <text evidence="1">The sequence shown here is derived from an EMBL/GenBank/DDBJ whole genome shotgun (WGS) entry which is preliminary data.</text>
</comment>
<dbReference type="EMBL" id="JAWDGP010003717">
    <property type="protein sequence ID" value="KAK3771572.1"/>
    <property type="molecule type" value="Genomic_DNA"/>
</dbReference>
<sequence>MSALMTDTRKLSVSFKQYPHYARSQRLDMSQTHYLLWWEYGRVKILLFLNSSLHKDSSLEPGLKPLTQSSLPVVELMQRQEDITRRLIFLP</sequence>
<protein>
    <submittedName>
        <fullName evidence="1">Uncharacterized protein</fullName>
    </submittedName>
</protein>
<accession>A0AAE1DIB7</accession>
<evidence type="ECO:0000313" key="1">
    <source>
        <dbReference type="EMBL" id="KAK3771572.1"/>
    </source>
</evidence>
<keyword evidence="2" id="KW-1185">Reference proteome</keyword>